<dbReference type="InterPro" id="IPR037883">
    <property type="entry name" value="Knr4/Smi1-like_sf"/>
</dbReference>
<dbReference type="SUPFAM" id="SSF160631">
    <property type="entry name" value="SMI1/KNR4-like"/>
    <property type="match status" value="1"/>
</dbReference>
<evidence type="ECO:0000313" key="3">
    <source>
        <dbReference type="Proteomes" id="UP000028715"/>
    </source>
</evidence>
<dbReference type="SMART" id="SM00860">
    <property type="entry name" value="SMI1_KNR4"/>
    <property type="match status" value="1"/>
</dbReference>
<evidence type="ECO:0000259" key="1">
    <source>
        <dbReference type="SMART" id="SM00860"/>
    </source>
</evidence>
<dbReference type="EMBL" id="JPRL01000002">
    <property type="protein sequence ID" value="KFF03467.1"/>
    <property type="molecule type" value="Genomic_DNA"/>
</dbReference>
<reference evidence="2 3" key="1">
    <citation type="submission" date="2014-07" db="EMBL/GenBank/DDBJ databases">
        <title>Genome of Flavobacterium reichenbachii LMG 25512.</title>
        <authorList>
            <person name="Stropko S.J."/>
            <person name="Pipes S.E."/>
            <person name="Newman J.D."/>
        </authorList>
    </citation>
    <scope>NUCLEOTIDE SEQUENCE [LARGE SCALE GENOMIC DNA]</scope>
    <source>
        <strain evidence="2 3">LMG 25512</strain>
    </source>
</reference>
<gene>
    <name evidence="2" type="ORF">IW19_21530</name>
</gene>
<organism evidence="2 3">
    <name type="scientific">Flavobacterium reichenbachii</name>
    <dbReference type="NCBI Taxonomy" id="362418"/>
    <lineage>
        <taxon>Bacteria</taxon>
        <taxon>Pseudomonadati</taxon>
        <taxon>Bacteroidota</taxon>
        <taxon>Flavobacteriia</taxon>
        <taxon>Flavobacteriales</taxon>
        <taxon>Flavobacteriaceae</taxon>
        <taxon>Flavobacterium</taxon>
    </lineage>
</organism>
<accession>A0A085ZGA3</accession>
<keyword evidence="3" id="KW-1185">Reference proteome</keyword>
<dbReference type="Proteomes" id="UP000028715">
    <property type="component" value="Unassembled WGS sequence"/>
</dbReference>
<comment type="caution">
    <text evidence="2">The sequence shown here is derived from an EMBL/GenBank/DDBJ whole genome shotgun (WGS) entry which is preliminary data.</text>
</comment>
<feature type="domain" description="Knr4/Smi1-like" evidence="1">
    <location>
        <begin position="44"/>
        <end position="161"/>
    </location>
</feature>
<dbReference type="OrthoDB" id="1151201at2"/>
<dbReference type="RefSeq" id="WP_035689141.1">
    <property type="nucleotide sequence ID" value="NZ_JPRL01000002.1"/>
</dbReference>
<name>A0A085ZGA3_9FLAO</name>
<dbReference type="InterPro" id="IPR018958">
    <property type="entry name" value="Knr4/Smi1-like_dom"/>
</dbReference>
<sequence>MIEINKKEDILIPFSKIGDSDWTVNTKKIIESIADNYGDDLKKTISKEEIFNLEKKLGTSLPENLKLFYETFGIADIGEQLQDFEEVDWIKGIWADAPQYGPDFTEEDKKLLPYLISFSDYLGNGNMFCFHSETKEIYYYDHDSKPYLTKIFDTVDDYLKGCLIFAQNDFSESREIDKWTEEIVSDLVGEKIVRKWRY</sequence>
<dbReference type="AlphaFoldDB" id="A0A085ZGA3"/>
<dbReference type="Pfam" id="PF09346">
    <property type="entry name" value="SMI1_KNR4"/>
    <property type="match status" value="1"/>
</dbReference>
<dbReference type="Gene3D" id="3.40.1580.10">
    <property type="entry name" value="SMI1/KNR4-like"/>
    <property type="match status" value="1"/>
</dbReference>
<protein>
    <recommendedName>
        <fullName evidence="1">Knr4/Smi1-like domain-containing protein</fullName>
    </recommendedName>
</protein>
<evidence type="ECO:0000313" key="2">
    <source>
        <dbReference type="EMBL" id="KFF03467.1"/>
    </source>
</evidence>
<proteinExistence type="predicted"/>
<dbReference type="STRING" id="362418.IW19_21530"/>
<dbReference type="eggNOG" id="ENOG502ZW05">
    <property type="taxonomic scope" value="Bacteria"/>
</dbReference>